<dbReference type="EMBL" id="SWMU01000006">
    <property type="protein sequence ID" value="TKS55467.1"/>
    <property type="molecule type" value="Genomic_DNA"/>
</dbReference>
<keyword evidence="1" id="KW-0472">Membrane</keyword>
<protein>
    <submittedName>
        <fullName evidence="2">Uncharacterized protein</fullName>
    </submittedName>
</protein>
<dbReference type="AlphaFoldDB" id="A0A4U5TNE7"/>
<organism evidence="2 3">
    <name type="scientific">Mesohalobacter halotolerans</name>
    <dbReference type="NCBI Taxonomy" id="1883405"/>
    <lineage>
        <taxon>Bacteria</taxon>
        <taxon>Pseudomonadati</taxon>
        <taxon>Bacteroidota</taxon>
        <taxon>Flavobacteriia</taxon>
        <taxon>Flavobacteriales</taxon>
        <taxon>Flavobacteriaceae</taxon>
        <taxon>Mesohalobacter</taxon>
    </lineage>
</organism>
<evidence type="ECO:0000313" key="2">
    <source>
        <dbReference type="EMBL" id="TKS55467.1"/>
    </source>
</evidence>
<feature type="transmembrane region" description="Helical" evidence="1">
    <location>
        <begin position="91"/>
        <end position="115"/>
    </location>
</feature>
<feature type="transmembrane region" description="Helical" evidence="1">
    <location>
        <begin position="53"/>
        <end position="71"/>
    </location>
</feature>
<keyword evidence="3" id="KW-1185">Reference proteome</keyword>
<name>A0A4U5TNE7_9FLAO</name>
<sequence length="124" mass="13308">MIESDDAIKEQASLQTSLISPDLYLAYIILGITVLLVLIFTFVGIFRGNIKKTLISVGLFALVVLISYFGFAGDFGTGFSTSDTETLSESGALWIGTGLYTFYILALAAIVSMFVSTVKKAITS</sequence>
<accession>A0A4U5TNE7</accession>
<evidence type="ECO:0000256" key="1">
    <source>
        <dbReference type="SAM" id="Phobius"/>
    </source>
</evidence>
<gene>
    <name evidence="2" type="ORF">FCN74_11660</name>
</gene>
<evidence type="ECO:0000313" key="3">
    <source>
        <dbReference type="Proteomes" id="UP000306552"/>
    </source>
</evidence>
<comment type="caution">
    <text evidence="2">The sequence shown here is derived from an EMBL/GenBank/DDBJ whole genome shotgun (WGS) entry which is preliminary data.</text>
</comment>
<dbReference type="Proteomes" id="UP000306552">
    <property type="component" value="Unassembled WGS sequence"/>
</dbReference>
<reference evidence="2 3" key="1">
    <citation type="submission" date="2019-04" db="EMBL/GenBank/DDBJ databases">
        <title>Psychroflexus halotolerans sp. nov., isolated from a marine solar saltern.</title>
        <authorList>
            <person name="Feng X."/>
        </authorList>
    </citation>
    <scope>NUCLEOTIDE SEQUENCE [LARGE SCALE GENOMIC DNA]</scope>
    <source>
        <strain evidence="2 3">WDS2C27</strain>
    </source>
</reference>
<feature type="transmembrane region" description="Helical" evidence="1">
    <location>
        <begin position="24"/>
        <end position="46"/>
    </location>
</feature>
<keyword evidence="1" id="KW-1133">Transmembrane helix</keyword>
<proteinExistence type="predicted"/>
<dbReference type="OrthoDB" id="1446429at2"/>
<keyword evidence="1" id="KW-0812">Transmembrane</keyword>